<evidence type="ECO:0000256" key="1">
    <source>
        <dbReference type="SAM" id="MobiDB-lite"/>
    </source>
</evidence>
<protein>
    <submittedName>
        <fullName evidence="4">Integrase</fullName>
    </submittedName>
</protein>
<reference evidence="4" key="1">
    <citation type="submission" date="2016-06" db="UniProtKB">
        <authorList>
            <consortium name="WormBaseParasite"/>
        </authorList>
    </citation>
    <scope>IDENTIFICATION</scope>
</reference>
<evidence type="ECO:0000313" key="2">
    <source>
        <dbReference type="EMBL" id="VDP92935.1"/>
    </source>
</evidence>
<sequence length="161" mass="17633">MLVPKGISNPPTDSTPKRGFTWSDVHFLRSAWLEKREPLQSLIDRLTLDSLIKATVQGPGFSSFRSCIHSAFGLGTTTVNDLQSADHHNTDENLIVNYLSDEPDLFNAGLDFVTVDESSRPRLPCWTFAKPTRLMPNTTKRSHPSNASSSRACGMTAIGGG</sequence>
<proteinExistence type="predicted"/>
<evidence type="ECO:0000313" key="3">
    <source>
        <dbReference type="Proteomes" id="UP000272942"/>
    </source>
</evidence>
<reference evidence="2 3" key="2">
    <citation type="submission" date="2018-11" db="EMBL/GenBank/DDBJ databases">
        <authorList>
            <consortium name="Pathogen Informatics"/>
        </authorList>
    </citation>
    <scope>NUCLEOTIDE SEQUENCE [LARGE SCALE GENOMIC DNA]</scope>
    <source>
        <strain evidence="2 3">Egypt</strain>
    </source>
</reference>
<feature type="compositionally biased region" description="Polar residues" evidence="1">
    <location>
        <begin position="136"/>
        <end position="151"/>
    </location>
</feature>
<accession>A0A183B8X8</accession>
<dbReference type="EMBL" id="UZAN01061373">
    <property type="protein sequence ID" value="VDP92935.1"/>
    <property type="molecule type" value="Genomic_DNA"/>
</dbReference>
<name>A0A183B8X8_9TREM</name>
<evidence type="ECO:0000313" key="4">
    <source>
        <dbReference type="WBParaSite" id="ECPE_0001570301-mRNA-1"/>
    </source>
</evidence>
<dbReference type="AlphaFoldDB" id="A0A183B8X8"/>
<organism evidence="4">
    <name type="scientific">Echinostoma caproni</name>
    <dbReference type="NCBI Taxonomy" id="27848"/>
    <lineage>
        <taxon>Eukaryota</taxon>
        <taxon>Metazoa</taxon>
        <taxon>Spiralia</taxon>
        <taxon>Lophotrochozoa</taxon>
        <taxon>Platyhelminthes</taxon>
        <taxon>Trematoda</taxon>
        <taxon>Digenea</taxon>
        <taxon>Plagiorchiida</taxon>
        <taxon>Echinostomata</taxon>
        <taxon>Echinostomatoidea</taxon>
        <taxon>Echinostomatidae</taxon>
        <taxon>Echinostoma</taxon>
    </lineage>
</organism>
<feature type="region of interest" description="Disordered" evidence="1">
    <location>
        <begin position="136"/>
        <end position="161"/>
    </location>
</feature>
<keyword evidence="3" id="KW-1185">Reference proteome</keyword>
<dbReference type="OrthoDB" id="46189at2759"/>
<gene>
    <name evidence="2" type="ORF">ECPE_LOCUS15663</name>
</gene>
<dbReference type="WBParaSite" id="ECPE_0001570301-mRNA-1">
    <property type="protein sequence ID" value="ECPE_0001570301-mRNA-1"/>
    <property type="gene ID" value="ECPE_0001570301"/>
</dbReference>
<dbReference type="Proteomes" id="UP000272942">
    <property type="component" value="Unassembled WGS sequence"/>
</dbReference>